<dbReference type="PATRIC" id="fig|1126833.4.peg.1525"/>
<dbReference type="RefSeq" id="WP_045669797.1">
    <property type="nucleotide sequence ID" value="NZ_CP011058.1"/>
</dbReference>
<dbReference type="InterPro" id="IPR014284">
    <property type="entry name" value="RNA_pol_sigma-70_dom"/>
</dbReference>
<dbReference type="PANTHER" id="PTHR43133">
    <property type="entry name" value="RNA POLYMERASE ECF-TYPE SIGMA FACTO"/>
    <property type="match status" value="1"/>
</dbReference>
<dbReference type="InterPro" id="IPR039425">
    <property type="entry name" value="RNA_pol_sigma-70-like"/>
</dbReference>
<dbReference type="EMBL" id="CP011058">
    <property type="protein sequence ID" value="AJY74362.1"/>
    <property type="molecule type" value="Genomic_DNA"/>
</dbReference>
<dbReference type="Gene3D" id="1.10.1740.10">
    <property type="match status" value="1"/>
</dbReference>
<keyword evidence="9" id="KW-1185">Reference proteome</keyword>
<evidence type="ECO:0000256" key="1">
    <source>
        <dbReference type="ARBA" id="ARBA00010641"/>
    </source>
</evidence>
<evidence type="ECO:0000313" key="8">
    <source>
        <dbReference type="EMBL" id="AJY74362.1"/>
    </source>
</evidence>
<dbReference type="HOGENOM" id="CLU_096080_0_0_9"/>
<dbReference type="STRING" id="1126833.VN24_06960"/>
<dbReference type="Proteomes" id="UP000032633">
    <property type="component" value="Chromosome"/>
</dbReference>
<dbReference type="Gene3D" id="1.10.10.10">
    <property type="entry name" value="Winged helix-like DNA-binding domain superfamily/Winged helix DNA-binding domain"/>
    <property type="match status" value="1"/>
</dbReference>
<dbReference type="GO" id="GO:0016987">
    <property type="term" value="F:sigma factor activity"/>
    <property type="evidence" value="ECO:0007669"/>
    <property type="project" value="UniProtKB-KW"/>
</dbReference>
<organism evidence="8 9">
    <name type="scientific">Paenibacillus beijingensis</name>
    <dbReference type="NCBI Taxonomy" id="1126833"/>
    <lineage>
        <taxon>Bacteria</taxon>
        <taxon>Bacillati</taxon>
        <taxon>Bacillota</taxon>
        <taxon>Bacilli</taxon>
        <taxon>Bacillales</taxon>
        <taxon>Paenibacillaceae</taxon>
        <taxon>Paenibacillus</taxon>
    </lineage>
</organism>
<evidence type="ECO:0000256" key="2">
    <source>
        <dbReference type="ARBA" id="ARBA00023015"/>
    </source>
</evidence>
<keyword evidence="4" id="KW-0238">DNA-binding</keyword>
<evidence type="ECO:0000256" key="5">
    <source>
        <dbReference type="ARBA" id="ARBA00023163"/>
    </source>
</evidence>
<dbReference type="InterPro" id="IPR036388">
    <property type="entry name" value="WH-like_DNA-bd_sf"/>
</dbReference>
<accession>A0A0D5NHB7</accession>
<reference evidence="9" key="2">
    <citation type="submission" date="2015-03" db="EMBL/GenBank/DDBJ databases">
        <title>Genome sequence of Paenibacillus beijingensis strain DSM 24997T.</title>
        <authorList>
            <person name="Kwak Y."/>
            <person name="Shin J.-H."/>
        </authorList>
    </citation>
    <scope>NUCLEOTIDE SEQUENCE [LARGE SCALE GENOMIC DNA]</scope>
    <source>
        <strain evidence="9">DSM 24997</strain>
    </source>
</reference>
<dbReference type="InterPro" id="IPR007627">
    <property type="entry name" value="RNA_pol_sigma70_r2"/>
</dbReference>
<sequence>MTETAAGPVNWEFEQLLPALSKYCLVLTGSRWEGEELVQETCLRALSSRQEAGRHVNEEAYLIRTAKNIWIDRYRKERLEQTLLQQLTPPPYAEDEHLVEVETALMRLLSELSPLQRTVVLLRDVLGYRSLEAARMLKTSEGSVKAALNRARAALRTARLPEREADNAAAEGRIDKKLLNDYLAAFRSGDAQRIVELGLNDVIDPVAAAGEVIRRSVWSGSGRKPFPSVISNARCAA</sequence>
<feature type="domain" description="RNA polymerase sigma-70 region 2" evidence="6">
    <location>
        <begin position="13"/>
        <end position="78"/>
    </location>
</feature>
<evidence type="ECO:0000259" key="6">
    <source>
        <dbReference type="Pfam" id="PF04542"/>
    </source>
</evidence>
<evidence type="ECO:0000259" key="7">
    <source>
        <dbReference type="Pfam" id="PF08281"/>
    </source>
</evidence>
<gene>
    <name evidence="8" type="ORF">VN24_06960</name>
</gene>
<keyword evidence="3" id="KW-0731">Sigma factor</keyword>
<evidence type="ECO:0000256" key="3">
    <source>
        <dbReference type="ARBA" id="ARBA00023082"/>
    </source>
</evidence>
<dbReference type="NCBIfam" id="TIGR02937">
    <property type="entry name" value="sigma70-ECF"/>
    <property type="match status" value="1"/>
</dbReference>
<dbReference type="KEGG" id="pbj:VN24_06960"/>
<keyword evidence="5" id="KW-0804">Transcription</keyword>
<protein>
    <recommendedName>
        <fullName evidence="10">RNA polymerase subunit sigma-24</fullName>
    </recommendedName>
</protein>
<reference evidence="8 9" key="1">
    <citation type="journal article" date="2015" name="J. Biotechnol.">
        <title>Complete genome sequence of Paenibacillus beijingensis 7188(T) (=DSM 24997(T)), a novel rhizobacterium from jujube garden soil.</title>
        <authorList>
            <person name="Kwak Y."/>
            <person name="Shin J.H."/>
        </authorList>
    </citation>
    <scope>NUCLEOTIDE SEQUENCE [LARGE SCALE GENOMIC DNA]</scope>
    <source>
        <strain evidence="8 9">DSM 24997</strain>
    </source>
</reference>
<dbReference type="SUPFAM" id="SSF88659">
    <property type="entry name" value="Sigma3 and sigma4 domains of RNA polymerase sigma factors"/>
    <property type="match status" value="1"/>
</dbReference>
<dbReference type="AlphaFoldDB" id="A0A0D5NHB7"/>
<dbReference type="GO" id="GO:0003677">
    <property type="term" value="F:DNA binding"/>
    <property type="evidence" value="ECO:0007669"/>
    <property type="project" value="UniProtKB-KW"/>
</dbReference>
<dbReference type="Pfam" id="PF04542">
    <property type="entry name" value="Sigma70_r2"/>
    <property type="match status" value="1"/>
</dbReference>
<evidence type="ECO:0000313" key="9">
    <source>
        <dbReference type="Proteomes" id="UP000032633"/>
    </source>
</evidence>
<proteinExistence type="inferred from homology"/>
<keyword evidence="2" id="KW-0805">Transcription regulation</keyword>
<comment type="similarity">
    <text evidence="1">Belongs to the sigma-70 factor family. ECF subfamily.</text>
</comment>
<evidence type="ECO:0008006" key="10">
    <source>
        <dbReference type="Google" id="ProtNLM"/>
    </source>
</evidence>
<dbReference type="InterPro" id="IPR013325">
    <property type="entry name" value="RNA_pol_sigma_r2"/>
</dbReference>
<dbReference type="InterPro" id="IPR013249">
    <property type="entry name" value="RNA_pol_sigma70_r4_t2"/>
</dbReference>
<dbReference type="OrthoDB" id="2381154at2"/>
<dbReference type="GO" id="GO:0006352">
    <property type="term" value="P:DNA-templated transcription initiation"/>
    <property type="evidence" value="ECO:0007669"/>
    <property type="project" value="InterPro"/>
</dbReference>
<dbReference type="SUPFAM" id="SSF88946">
    <property type="entry name" value="Sigma2 domain of RNA polymerase sigma factors"/>
    <property type="match status" value="1"/>
</dbReference>
<dbReference type="Pfam" id="PF08281">
    <property type="entry name" value="Sigma70_r4_2"/>
    <property type="match status" value="1"/>
</dbReference>
<feature type="domain" description="RNA polymerase sigma factor 70 region 4 type 2" evidence="7">
    <location>
        <begin position="104"/>
        <end position="155"/>
    </location>
</feature>
<dbReference type="PANTHER" id="PTHR43133:SF8">
    <property type="entry name" value="RNA POLYMERASE SIGMA FACTOR HI_1459-RELATED"/>
    <property type="match status" value="1"/>
</dbReference>
<evidence type="ECO:0000256" key="4">
    <source>
        <dbReference type="ARBA" id="ARBA00023125"/>
    </source>
</evidence>
<name>A0A0D5NHB7_9BACL</name>
<dbReference type="InterPro" id="IPR013324">
    <property type="entry name" value="RNA_pol_sigma_r3/r4-like"/>
</dbReference>